<proteinExistence type="predicted"/>
<dbReference type="InterPro" id="IPR038602">
    <property type="entry name" value="Mite_allergen_7_sf"/>
</dbReference>
<evidence type="ECO:0000313" key="3">
    <source>
        <dbReference type="RefSeq" id="XP_013787709.1"/>
    </source>
</evidence>
<feature type="chain" id="PRO_5046651585" evidence="1">
    <location>
        <begin position="22"/>
        <end position="253"/>
    </location>
</feature>
<evidence type="ECO:0000313" key="2">
    <source>
        <dbReference type="Proteomes" id="UP000694941"/>
    </source>
</evidence>
<keyword evidence="1" id="KW-0732">Signal</keyword>
<dbReference type="RefSeq" id="XP_013787709.1">
    <property type="nucleotide sequence ID" value="XM_013932255.2"/>
</dbReference>
<keyword evidence="2" id="KW-1185">Reference proteome</keyword>
<dbReference type="Proteomes" id="UP000694941">
    <property type="component" value="Unplaced"/>
</dbReference>
<sequence>MFGIRLTIVLLSLILTTLASGQEYVKNYEDSVSRGAKYESVVSKLEAILTRLKSHKNSVLQNTINEDYYSKVKTLVSNTAKLLQLNREDPVALDRRTLQYNIKNHKGQLRLKQGQLFGLSTFHPVGEPRVTQTGFKTVTTAWLEWRNLEVTYLLATKLYGVYIIGEVRARIKDPVQVFIEISENRAKTSSLAVLTAYEPSKVGTISVKVPSLNFLGVSRFKMEKLIAEGIRDAIGEALQSTVRRYLKLSLKKY</sequence>
<feature type="signal peptide" evidence="1">
    <location>
        <begin position="1"/>
        <end position="21"/>
    </location>
</feature>
<name>A0ABM1BSB7_LIMPO</name>
<dbReference type="Gene3D" id="3.15.10.50">
    <property type="match status" value="1"/>
</dbReference>
<gene>
    <name evidence="3" type="primary">LOC106471641</name>
</gene>
<organism evidence="2 3">
    <name type="scientific">Limulus polyphemus</name>
    <name type="common">Atlantic horseshoe crab</name>
    <dbReference type="NCBI Taxonomy" id="6850"/>
    <lineage>
        <taxon>Eukaryota</taxon>
        <taxon>Metazoa</taxon>
        <taxon>Ecdysozoa</taxon>
        <taxon>Arthropoda</taxon>
        <taxon>Chelicerata</taxon>
        <taxon>Merostomata</taxon>
        <taxon>Xiphosura</taxon>
        <taxon>Limulidae</taxon>
        <taxon>Limulus</taxon>
    </lineage>
</organism>
<dbReference type="GeneID" id="106471641"/>
<accession>A0ABM1BSB7</accession>
<evidence type="ECO:0000256" key="1">
    <source>
        <dbReference type="SAM" id="SignalP"/>
    </source>
</evidence>
<protein>
    <submittedName>
        <fullName evidence="3">Uncharacterized protein LOC106471641</fullName>
    </submittedName>
</protein>
<reference evidence="3" key="1">
    <citation type="submission" date="2025-08" db="UniProtKB">
        <authorList>
            <consortium name="RefSeq"/>
        </authorList>
    </citation>
    <scope>IDENTIFICATION</scope>
    <source>
        <tissue evidence="3">Muscle</tissue>
    </source>
</reference>